<organism evidence="1 2">
    <name type="scientific">Burkholderia anthina</name>
    <dbReference type="NCBI Taxonomy" id="179879"/>
    <lineage>
        <taxon>Bacteria</taxon>
        <taxon>Pseudomonadati</taxon>
        <taxon>Pseudomonadota</taxon>
        <taxon>Betaproteobacteria</taxon>
        <taxon>Burkholderiales</taxon>
        <taxon>Burkholderiaceae</taxon>
        <taxon>Burkholderia</taxon>
        <taxon>Burkholderia cepacia complex</taxon>
    </lineage>
</organism>
<dbReference type="Proteomes" id="UP000070434">
    <property type="component" value="Chromosome 1"/>
</dbReference>
<dbReference type="EMBL" id="LNJP01000001">
    <property type="protein sequence ID" value="KWZ35175.1"/>
    <property type="molecule type" value="Genomic_DNA"/>
</dbReference>
<accession>A0AAW3Q1D0</accession>
<dbReference type="AlphaFoldDB" id="A0AAW3Q1D0"/>
<comment type="caution">
    <text evidence="1">The sequence shown here is derived from an EMBL/GenBank/DDBJ whole genome shotgun (WGS) entry which is preliminary data.</text>
</comment>
<gene>
    <name evidence="1" type="ORF">WS64_06275</name>
</gene>
<name>A0AAW3Q1D0_9BURK</name>
<reference evidence="1 2" key="1">
    <citation type="submission" date="2015-11" db="EMBL/GenBank/DDBJ databases">
        <authorList>
            <person name="Sahl J."/>
            <person name="Wagner D."/>
            <person name="Keim P."/>
        </authorList>
    </citation>
    <scope>NUCLEOTIDE SEQUENCE [LARGE SCALE GENOMIC DNA]</scope>
    <source>
        <strain evidence="1 2">AZ-4-2-10-S1-D7</strain>
    </source>
</reference>
<protein>
    <submittedName>
        <fullName evidence="1">Uncharacterized protein</fullName>
    </submittedName>
</protein>
<dbReference type="RefSeq" id="WP_060966009.1">
    <property type="nucleotide sequence ID" value="NZ_CM003768.1"/>
</dbReference>
<sequence length="68" mass="7692">MTDTQDPLWCALARLEHAELSDDERNLLRPAFAAMHGSHAIRIPEDIVKLIRHLDATLPKALETRHVA</sequence>
<proteinExistence type="predicted"/>
<evidence type="ECO:0000313" key="2">
    <source>
        <dbReference type="Proteomes" id="UP000070434"/>
    </source>
</evidence>
<evidence type="ECO:0000313" key="1">
    <source>
        <dbReference type="EMBL" id="KWZ35175.1"/>
    </source>
</evidence>